<keyword evidence="4" id="KW-0812">Transmembrane</keyword>
<dbReference type="PANTHER" id="PTHR12815">
    <property type="entry name" value="SORTING AND ASSEMBLY MACHINERY SAMM50 PROTEIN FAMILY MEMBER"/>
    <property type="match status" value="1"/>
</dbReference>
<accession>G8YN20</accession>
<evidence type="ECO:0000256" key="4">
    <source>
        <dbReference type="ARBA" id="ARBA00022692"/>
    </source>
</evidence>
<dbReference type="STRING" id="559304.G8YN20"/>
<dbReference type="InterPro" id="IPR000184">
    <property type="entry name" value="Bac_surfAg_D15"/>
</dbReference>
<dbReference type="Pfam" id="PF01103">
    <property type="entry name" value="Omp85"/>
    <property type="match status" value="1"/>
</dbReference>
<evidence type="ECO:0000313" key="8">
    <source>
        <dbReference type="Proteomes" id="UP000005222"/>
    </source>
</evidence>
<evidence type="ECO:0000256" key="1">
    <source>
        <dbReference type="ARBA" id="ARBA00004374"/>
    </source>
</evidence>
<dbReference type="Gene3D" id="2.40.160.50">
    <property type="entry name" value="membrane protein fhac: a member of the omp85/tpsb transporter family"/>
    <property type="match status" value="1"/>
</dbReference>
<evidence type="ECO:0000259" key="6">
    <source>
        <dbReference type="Pfam" id="PF01103"/>
    </source>
</evidence>
<comment type="subcellular location">
    <subcellularLocation>
        <location evidence="1">Mitochondrion outer membrane</location>
        <topology evidence="1">Multi-pass membrane protein</topology>
    </subcellularLocation>
</comment>
<dbReference type="GO" id="GO:0045040">
    <property type="term" value="P:protein insertion into mitochondrial outer membrane"/>
    <property type="evidence" value="ECO:0007669"/>
    <property type="project" value="TreeGrafter"/>
</dbReference>
<evidence type="ECO:0000256" key="2">
    <source>
        <dbReference type="ARBA" id="ARBA00010913"/>
    </source>
</evidence>
<reference evidence="7 8" key="1">
    <citation type="journal article" date="2012" name="G3 (Bethesda)">
        <title>Pichia sorbitophila, an interspecies yeast hybrid reveals early steps of genome resolution following polyploidization.</title>
        <authorList>
            <person name="Leh Louis V."/>
            <person name="Despons L."/>
            <person name="Friedrich A."/>
            <person name="Martin T."/>
            <person name="Durrens P."/>
            <person name="Casaregola S."/>
            <person name="Neuveglise C."/>
            <person name="Fairhead C."/>
            <person name="Marck C."/>
            <person name="Cruz J.A."/>
            <person name="Straub M.L."/>
            <person name="Kugler V."/>
            <person name="Sacerdot C."/>
            <person name="Uzunov Z."/>
            <person name="Thierry A."/>
            <person name="Weiss S."/>
            <person name="Bleykasten C."/>
            <person name="De Montigny J."/>
            <person name="Jacques N."/>
            <person name="Jung P."/>
            <person name="Lemaire M."/>
            <person name="Mallet S."/>
            <person name="Morel G."/>
            <person name="Richard G.F."/>
            <person name="Sarkar A."/>
            <person name="Savel G."/>
            <person name="Schacherer J."/>
            <person name="Seret M.L."/>
            <person name="Talla E."/>
            <person name="Samson G."/>
            <person name="Jubin C."/>
            <person name="Poulain J."/>
            <person name="Vacherie B."/>
            <person name="Barbe V."/>
            <person name="Pelletier E."/>
            <person name="Sherman D.J."/>
            <person name="Westhof E."/>
            <person name="Weissenbach J."/>
            <person name="Baret P.V."/>
            <person name="Wincker P."/>
            <person name="Gaillardin C."/>
            <person name="Dujon B."/>
            <person name="Souciet J.L."/>
        </authorList>
    </citation>
    <scope>NUCLEOTIDE SEQUENCE [LARGE SCALE GENOMIC DNA]</scope>
    <source>
        <strain evidence="8">ATCC MYA-4447 / BCRC 22081 / CBS 7064 / NBRC 10061 / NRRL Y-12695</strain>
    </source>
</reference>
<dbReference type="GO" id="GO:0005741">
    <property type="term" value="C:mitochondrial outer membrane"/>
    <property type="evidence" value="ECO:0007669"/>
    <property type="project" value="UniProtKB-SubCell"/>
</dbReference>
<dbReference type="EMBL" id="FO082055">
    <property type="protein sequence ID" value="CCE79338.1"/>
    <property type="molecule type" value="Genomic_DNA"/>
</dbReference>
<dbReference type="Proteomes" id="UP000005222">
    <property type="component" value="Chromosome E"/>
</dbReference>
<dbReference type="OMA" id="KHPVARF"/>
<evidence type="ECO:0000256" key="5">
    <source>
        <dbReference type="ARBA" id="ARBA00023136"/>
    </source>
</evidence>
<sequence length="486" mass="54851">MTPPLYDDSLIDKLKSNTDNKLSEDEKKLAEQLQAKSNLAQKQSRQFIEDLLKENASTPINLKAVQVNNAESFRDGFLKSQITPLTERNLVTLDDLSKRIDKVGENLTKSGVVENMFVSLNPVQRSIFGRQSNTINLIPIFNLAPVRRFYAKTGTNIGNGEGDGYIQFNLRNIFGGAENIIFDAITGTRTSSSYLLNYNQPVFNHADYIWESTIYSNLKKFEWIKSEVQVKGFTTRIYTQYQLPFNHEVVFENSWRCLINKYAKSLEVFHSSGDDIKSSLAYNFKYDTRDNAHLPTSGQLFRMGFEYSGLFNFNTSNFVKCAFETQLAKTIIPSHTLISTIKAGIIYPFNNSNNLIDKFYTGGPNDVRSFNLNSLGPKSENCSIGGDMFLNGGVSIVSRIPNTSKDSNFRLHNCLNWGNLLPLDKGNTFNESFKKLMSDFSIGYGFGLIYNHPMARFELNFVLPIAAHEGDGMRKGIQYGVGISFL</sequence>
<dbReference type="InterPro" id="IPR039910">
    <property type="entry name" value="D15-like"/>
</dbReference>
<feature type="domain" description="Bacterial surface antigen (D15)" evidence="6">
    <location>
        <begin position="172"/>
        <end position="485"/>
    </location>
</feature>
<protein>
    <submittedName>
        <fullName evidence="7">Piso0_001395 protein</fullName>
    </submittedName>
</protein>
<gene>
    <name evidence="7" type="primary">Piso0_001395</name>
    <name evidence="7" type="ORF">GNLVRS01_PISO0E04140g</name>
</gene>
<dbReference type="HOGENOM" id="CLU_014798_3_1_1"/>
<proteinExistence type="inferred from homology"/>
<dbReference type="AlphaFoldDB" id="G8YN20"/>
<dbReference type="OrthoDB" id="1724197at2759"/>
<evidence type="ECO:0000256" key="3">
    <source>
        <dbReference type="ARBA" id="ARBA00022452"/>
    </source>
</evidence>
<dbReference type="PANTHER" id="PTHR12815:SF18">
    <property type="entry name" value="SORTING AND ASSEMBLY MACHINERY COMPONENT 50 HOMOLOG"/>
    <property type="match status" value="1"/>
</dbReference>
<name>G8YN20_PICSO</name>
<evidence type="ECO:0000313" key="7">
    <source>
        <dbReference type="EMBL" id="CCE79338.1"/>
    </source>
</evidence>
<dbReference type="eggNOG" id="KOG2602">
    <property type="taxonomic scope" value="Eukaryota"/>
</dbReference>
<keyword evidence="5" id="KW-0472">Membrane</keyword>
<dbReference type="FunCoup" id="G8YN20">
    <property type="interactions" value="243"/>
</dbReference>
<dbReference type="InParanoid" id="G8YN20"/>
<keyword evidence="8" id="KW-1185">Reference proteome</keyword>
<comment type="similarity">
    <text evidence="2">Belongs to the SAM50/omp85 family.</text>
</comment>
<organism evidence="7 8">
    <name type="scientific">Pichia sorbitophila (strain ATCC MYA-4447 / BCRC 22081 / CBS 7064 / NBRC 10061 / NRRL Y-12695)</name>
    <name type="common">Hybrid yeast</name>
    <dbReference type="NCBI Taxonomy" id="559304"/>
    <lineage>
        <taxon>Eukaryota</taxon>
        <taxon>Fungi</taxon>
        <taxon>Dikarya</taxon>
        <taxon>Ascomycota</taxon>
        <taxon>Saccharomycotina</taxon>
        <taxon>Pichiomycetes</taxon>
        <taxon>Debaryomycetaceae</taxon>
        <taxon>Millerozyma</taxon>
    </lineage>
</organism>
<keyword evidence="3" id="KW-1134">Transmembrane beta strand</keyword>